<accession>A0A4Q5N5J6</accession>
<proteinExistence type="predicted"/>
<dbReference type="InterPro" id="IPR000421">
    <property type="entry name" value="FA58C"/>
</dbReference>
<dbReference type="InterPro" id="IPR006626">
    <property type="entry name" value="PbH1"/>
</dbReference>
<dbReference type="Proteomes" id="UP000293764">
    <property type="component" value="Unassembled WGS sequence"/>
</dbReference>
<organism evidence="3 4">
    <name type="scientific">Pengzhenrongella frigida</name>
    <dbReference type="NCBI Taxonomy" id="1259133"/>
    <lineage>
        <taxon>Bacteria</taxon>
        <taxon>Bacillati</taxon>
        <taxon>Actinomycetota</taxon>
        <taxon>Actinomycetes</taxon>
        <taxon>Micrococcales</taxon>
        <taxon>Pengzhenrongella</taxon>
    </lineage>
</organism>
<dbReference type="InterPro" id="IPR011050">
    <property type="entry name" value="Pectin_lyase_fold/virulence"/>
</dbReference>
<evidence type="ECO:0000256" key="1">
    <source>
        <dbReference type="SAM" id="SignalP"/>
    </source>
</evidence>
<sequence>MKPHRIVALRWFAVVVLAATIPGAGGDVAAQAAPAGLPQAPDHLIVSSVTASGSDGNVPENAVDGDPSTRWSALTEAPAPPPWLELDLGSAQPVGYLGIAWHQGDRRPSLFDVETSLDGESWTVAVEGGVSSGTTLNFEPVELGVAVAVGLHARFIRYIGHGNTLSGWNSLTEVRAYPAHPGGAVVDDLSALLPAPSPDAVAWTEPGLVGPDGDQFVITDPAAMTGRSIDVLDFGADPAPSTGDDAAALRAAIAAAEPGDEVVLPAGTFDLMTTEAADSSTNIALRSGVHLRGAGAAVTILRSSLTPQTSSGKVLRGYGIRDVVVANLTVSSTYDGPFSTDSRDDDAGGGPAYGIYLAHLGARSSERVLVQGVTVERFQRIGVRIEKSREVVVRDSHFRDATSVGGGGSGYGIAIQGAPGQDRFAYEDDSRHNAVVGNTFDGTHLRHAILLQYFTHNNLVSGNSITGVVLDAIDLHGEDEYLNEIRSNAVTGGQAAGIALGNTGGSATQHDAAGPGNWLHDNVLSGNREGIIVMLGTPDTLIERNVITGSQAAPARAGIELRNAPGTVVRNNVISGNRADGFWGIHLLFDEGDEGHASGVPTDVLLERNVVAGNSGGLRIDAGERVRLIDNTVRGNGEDVRISGDADVVRP</sequence>
<dbReference type="SUPFAM" id="SSF51126">
    <property type="entry name" value="Pectin lyase-like"/>
    <property type="match status" value="1"/>
</dbReference>
<dbReference type="OrthoDB" id="9806701at2"/>
<keyword evidence="1" id="KW-0732">Signal</keyword>
<comment type="caution">
    <text evidence="3">The sequence shown here is derived from an EMBL/GenBank/DDBJ whole genome shotgun (WGS) entry which is preliminary data.</text>
</comment>
<evidence type="ECO:0000313" key="3">
    <source>
        <dbReference type="EMBL" id="RYV52117.1"/>
    </source>
</evidence>
<dbReference type="EMBL" id="SDWW01000008">
    <property type="protein sequence ID" value="RYV52117.1"/>
    <property type="molecule type" value="Genomic_DNA"/>
</dbReference>
<dbReference type="RefSeq" id="WP_130101565.1">
    <property type="nucleotide sequence ID" value="NZ_SDWW01000008.1"/>
</dbReference>
<dbReference type="SMART" id="SM00710">
    <property type="entry name" value="PbH1"/>
    <property type="match status" value="11"/>
</dbReference>
<dbReference type="InterPro" id="IPR008979">
    <property type="entry name" value="Galactose-bd-like_sf"/>
</dbReference>
<keyword evidence="4" id="KW-1185">Reference proteome</keyword>
<feature type="signal peptide" evidence="1">
    <location>
        <begin position="1"/>
        <end position="18"/>
    </location>
</feature>
<evidence type="ECO:0000259" key="2">
    <source>
        <dbReference type="PROSITE" id="PS50022"/>
    </source>
</evidence>
<dbReference type="AlphaFoldDB" id="A0A4Q5N5J6"/>
<dbReference type="Pfam" id="PF05048">
    <property type="entry name" value="NosD"/>
    <property type="match status" value="1"/>
</dbReference>
<dbReference type="SUPFAM" id="SSF49785">
    <property type="entry name" value="Galactose-binding domain-like"/>
    <property type="match status" value="1"/>
</dbReference>
<reference evidence="3 4" key="1">
    <citation type="submission" date="2019-01" db="EMBL/GenBank/DDBJ databases">
        <title>Novel species of Cellulomonas.</title>
        <authorList>
            <person name="Liu Q."/>
            <person name="Xin Y.-H."/>
        </authorList>
    </citation>
    <scope>NUCLEOTIDE SEQUENCE [LARGE SCALE GENOMIC DNA]</scope>
    <source>
        <strain evidence="3 4">HLT2-17</strain>
    </source>
</reference>
<dbReference type="Gene3D" id="2.60.120.260">
    <property type="entry name" value="Galactose-binding domain-like"/>
    <property type="match status" value="1"/>
</dbReference>
<dbReference type="PROSITE" id="PS50022">
    <property type="entry name" value="FA58C_3"/>
    <property type="match status" value="1"/>
</dbReference>
<protein>
    <recommendedName>
        <fullName evidence="2">F5/8 type C domain-containing protein</fullName>
    </recommendedName>
</protein>
<dbReference type="Pfam" id="PF00754">
    <property type="entry name" value="F5_F8_type_C"/>
    <property type="match status" value="1"/>
</dbReference>
<feature type="domain" description="F5/8 type C" evidence="2">
    <location>
        <begin position="30"/>
        <end position="158"/>
    </location>
</feature>
<dbReference type="InterPro" id="IPR012334">
    <property type="entry name" value="Pectin_lyas_fold"/>
</dbReference>
<evidence type="ECO:0000313" key="4">
    <source>
        <dbReference type="Proteomes" id="UP000293764"/>
    </source>
</evidence>
<dbReference type="InterPro" id="IPR007742">
    <property type="entry name" value="NosD_dom"/>
</dbReference>
<dbReference type="Gene3D" id="2.160.20.10">
    <property type="entry name" value="Single-stranded right-handed beta-helix, Pectin lyase-like"/>
    <property type="match status" value="1"/>
</dbReference>
<gene>
    <name evidence="3" type="ORF">EUA98_04965</name>
</gene>
<feature type="chain" id="PRO_5038765370" description="F5/8 type C domain-containing protein" evidence="1">
    <location>
        <begin position="19"/>
        <end position="651"/>
    </location>
</feature>
<name>A0A4Q5N5J6_9MICO</name>